<gene>
    <name evidence="3" type="ordered locus">RSPO_c01288</name>
</gene>
<dbReference type="KEGG" id="rsn:RSPO_c01288"/>
<dbReference type="HOGENOM" id="CLU_137974_0_0_4"/>
<accession>F6G006</accession>
<dbReference type="EMBL" id="CP002819">
    <property type="protein sequence ID" value="AEG68589.1"/>
    <property type="molecule type" value="Genomic_DNA"/>
</dbReference>
<evidence type="ECO:0000256" key="1">
    <source>
        <dbReference type="SAM" id="MobiDB-lite"/>
    </source>
</evidence>
<feature type="region of interest" description="Disordered" evidence="1">
    <location>
        <begin position="1"/>
        <end position="23"/>
    </location>
</feature>
<dbReference type="PATRIC" id="fig|1031711.3.peg.1262"/>
<dbReference type="Pfam" id="PF18932">
    <property type="entry name" value="DUF5681"/>
    <property type="match status" value="1"/>
</dbReference>
<organism evidence="3 4">
    <name type="scientific">Ralstonia solanacearum (strain Po82)</name>
    <dbReference type="NCBI Taxonomy" id="1031711"/>
    <lineage>
        <taxon>Bacteria</taxon>
        <taxon>Pseudomonadati</taxon>
        <taxon>Pseudomonadota</taxon>
        <taxon>Betaproteobacteria</taxon>
        <taxon>Burkholderiales</taxon>
        <taxon>Burkholderiaceae</taxon>
        <taxon>Ralstonia</taxon>
        <taxon>Ralstonia solanacearum species complex</taxon>
    </lineage>
</organism>
<reference evidence="3 4" key="1">
    <citation type="journal article" date="2011" name="J. Bacteriol.">
        <title>Complete genome sequence of the plant pathogen Ralstonia solanacearum strain Po82.</title>
        <authorList>
            <person name="Xu J."/>
            <person name="Zheng H.J."/>
            <person name="Liu L."/>
            <person name="Pan Z.C."/>
            <person name="Prior P."/>
            <person name="Tang B."/>
            <person name="Xu J.S."/>
            <person name="Zhang H."/>
            <person name="Tian Q."/>
            <person name="Zhang L.Q."/>
            <person name="Feng J."/>
        </authorList>
    </citation>
    <scope>NUCLEOTIDE SEQUENCE [LARGE SCALE GENOMIC DNA]</scope>
    <source>
        <strain evidence="3 4">Po82</strain>
    </source>
</reference>
<proteinExistence type="predicted"/>
<sequence>MARFTKGRSGNPKGRPRGTKSQANALRERIVAEVPEIVDNLITAAKGGDMMAARMLIERAIPTLRAEESRVTLDLPDDAPLSDRGAAILRAVADGRITPSQGAAMVQSLAGLARIIEISELENRIAALEAAKEAQSCERH</sequence>
<dbReference type="eggNOG" id="ENOG503307M">
    <property type="taxonomic scope" value="Bacteria"/>
</dbReference>
<evidence type="ECO:0000313" key="3">
    <source>
        <dbReference type="EMBL" id="AEG68589.1"/>
    </source>
</evidence>
<evidence type="ECO:0000259" key="2">
    <source>
        <dbReference type="Pfam" id="PF18932"/>
    </source>
</evidence>
<feature type="domain" description="DUF5681" evidence="2">
    <location>
        <begin position="3"/>
        <end position="60"/>
    </location>
</feature>
<dbReference type="InterPro" id="IPR043736">
    <property type="entry name" value="DUF5681"/>
</dbReference>
<dbReference type="Proteomes" id="UP000007953">
    <property type="component" value="Chromosome"/>
</dbReference>
<name>F6G006_RALS8</name>
<dbReference type="AlphaFoldDB" id="F6G006"/>
<protein>
    <recommendedName>
        <fullName evidence="2">DUF5681 domain-containing protein</fullName>
    </recommendedName>
</protein>
<dbReference type="RefSeq" id="WP_014616583.1">
    <property type="nucleotide sequence ID" value="NC_017574.1"/>
</dbReference>
<evidence type="ECO:0000313" key="4">
    <source>
        <dbReference type="Proteomes" id="UP000007953"/>
    </source>
</evidence>